<dbReference type="InterPro" id="IPR046347">
    <property type="entry name" value="bZIP_sf"/>
</dbReference>
<feature type="region of interest" description="Disordered" evidence="2">
    <location>
        <begin position="1"/>
        <end position="21"/>
    </location>
</feature>
<dbReference type="PANTHER" id="PTHR37012:SF6">
    <property type="entry name" value="BZIP TRANSCRIPTION FACTOR"/>
    <property type="match status" value="1"/>
</dbReference>
<keyword evidence="1" id="KW-0175">Coiled coil</keyword>
<evidence type="ECO:0000256" key="2">
    <source>
        <dbReference type="SAM" id="MobiDB-lite"/>
    </source>
</evidence>
<dbReference type="RefSeq" id="XP_024689697.1">
    <property type="nucleotide sequence ID" value="XM_024842031.1"/>
</dbReference>
<proteinExistence type="predicted"/>
<dbReference type="Proteomes" id="UP000234254">
    <property type="component" value="Unassembled WGS sequence"/>
</dbReference>
<dbReference type="Gene3D" id="1.20.5.170">
    <property type="match status" value="1"/>
</dbReference>
<dbReference type="GeneID" id="36549560"/>
<dbReference type="EMBL" id="MSFM01000012">
    <property type="protein sequence ID" value="PKY01103.1"/>
    <property type="molecule type" value="Genomic_DNA"/>
</dbReference>
<accession>A0A2I1CTZ4</accession>
<organism evidence="3 4">
    <name type="scientific">Aspergillus campestris (strain IBT 28561)</name>
    <dbReference type="NCBI Taxonomy" id="1392248"/>
    <lineage>
        <taxon>Eukaryota</taxon>
        <taxon>Fungi</taxon>
        <taxon>Dikarya</taxon>
        <taxon>Ascomycota</taxon>
        <taxon>Pezizomycotina</taxon>
        <taxon>Eurotiomycetes</taxon>
        <taxon>Eurotiomycetidae</taxon>
        <taxon>Eurotiales</taxon>
        <taxon>Aspergillaceae</taxon>
        <taxon>Aspergillus</taxon>
        <taxon>Aspergillus subgen. Circumdati</taxon>
    </lineage>
</organism>
<evidence type="ECO:0008006" key="5">
    <source>
        <dbReference type="Google" id="ProtNLM"/>
    </source>
</evidence>
<evidence type="ECO:0000313" key="4">
    <source>
        <dbReference type="Proteomes" id="UP000234254"/>
    </source>
</evidence>
<dbReference type="GO" id="GO:0003700">
    <property type="term" value="F:DNA-binding transcription factor activity"/>
    <property type="evidence" value="ECO:0007669"/>
    <property type="project" value="InterPro"/>
</dbReference>
<dbReference type="SUPFAM" id="SSF57959">
    <property type="entry name" value="Leucine zipper domain"/>
    <property type="match status" value="1"/>
</dbReference>
<evidence type="ECO:0000256" key="1">
    <source>
        <dbReference type="SAM" id="Coils"/>
    </source>
</evidence>
<dbReference type="PANTHER" id="PTHR37012">
    <property type="entry name" value="B-ZIP TRANSCRIPTION FACTOR (EUROFUNG)-RELATED"/>
    <property type="match status" value="1"/>
</dbReference>
<gene>
    <name evidence="3" type="ORF">P168DRAFT_58860</name>
</gene>
<name>A0A2I1CTZ4_ASPC2</name>
<dbReference type="OrthoDB" id="4161589at2759"/>
<evidence type="ECO:0000313" key="3">
    <source>
        <dbReference type="EMBL" id="PKY01103.1"/>
    </source>
</evidence>
<keyword evidence="4" id="KW-1185">Reference proteome</keyword>
<protein>
    <recommendedName>
        <fullName evidence="5">BZIP domain-containing protein</fullName>
    </recommendedName>
</protein>
<sequence length="399" mass="45554">MSTKDVELSSSEKKRIRDRRAQKVMRDKRESHIKALENRVAFCERHHPPEGYAHLTATIDRLRQENEILRSRQNQLQQVFLSWGTDYKPPTPSASSTPATDPTISQDSLFTYQPGSELGAAYTIPFPGGASFLPKNLAVTTSRLPNTQPRDVEQSDITIGASPPTTTAQSIHLPTLPHLTSSQPVPNSVPTWCLTPMNEYGHNASLIPATVPWLAHPELIAACPLAPSPLDLLHGTRRNFLADQIHSSLRRHRLRDPEYLASGWMLYTYSKWRVSPGPATFERLPICLRPVMAQIQKGHPSALDFIKWPQMRINMIENWTKYDLVELIGYLSCCVKLRWGWGEDILERDSQDNLHMRREYYETFTRESGWGLTSEFIDKYPELLEGMDVEAMRFHIDLI</sequence>
<feature type="coiled-coil region" evidence="1">
    <location>
        <begin position="52"/>
        <end position="79"/>
    </location>
</feature>
<dbReference type="CDD" id="cd14688">
    <property type="entry name" value="bZIP_YAP"/>
    <property type="match status" value="1"/>
</dbReference>
<dbReference type="Pfam" id="PF11905">
    <property type="entry name" value="DUF3425"/>
    <property type="match status" value="1"/>
</dbReference>
<reference evidence="3" key="1">
    <citation type="submission" date="2016-12" db="EMBL/GenBank/DDBJ databases">
        <title>The genomes of Aspergillus section Nigri reveals drivers in fungal speciation.</title>
        <authorList>
            <consortium name="DOE Joint Genome Institute"/>
            <person name="Vesth T.C."/>
            <person name="Nybo J."/>
            <person name="Theobald S."/>
            <person name="Brandl J."/>
            <person name="Frisvad J.C."/>
            <person name="Nielsen K.F."/>
            <person name="Lyhne E.K."/>
            <person name="Kogle M.E."/>
            <person name="Kuo A."/>
            <person name="Riley R."/>
            <person name="Clum A."/>
            <person name="Nolan M."/>
            <person name="Lipzen A."/>
            <person name="Salamov A."/>
            <person name="Henrissat B."/>
            <person name="Wiebenga A."/>
            <person name="De vries R.P."/>
            <person name="Grigoriev I.V."/>
            <person name="Mortensen U.H."/>
            <person name="Andersen M.R."/>
            <person name="Baker S.E."/>
        </authorList>
    </citation>
    <scope>NUCLEOTIDE SEQUENCE</scope>
    <source>
        <strain evidence="3">IBT 28561</strain>
    </source>
</reference>
<dbReference type="AlphaFoldDB" id="A0A2I1CTZ4"/>
<comment type="caution">
    <text evidence="3">The sequence shown here is derived from an EMBL/GenBank/DDBJ whole genome shotgun (WGS) entry which is preliminary data.</text>
</comment>
<dbReference type="InterPro" id="IPR021833">
    <property type="entry name" value="DUF3425"/>
</dbReference>
<dbReference type="VEuPathDB" id="FungiDB:P168DRAFT_58860"/>